<dbReference type="AlphaFoldDB" id="A0A0A9B6H9"/>
<name>A0A0A9B6H9_ARUDO</name>
<accession>A0A0A9B6H9</accession>
<reference evidence="1" key="1">
    <citation type="submission" date="2014-09" db="EMBL/GenBank/DDBJ databases">
        <authorList>
            <person name="Magalhaes I.L.F."/>
            <person name="Oliveira U."/>
            <person name="Santos F.R."/>
            <person name="Vidigal T.H.D.A."/>
            <person name="Brescovit A.D."/>
            <person name="Santos A.J."/>
        </authorList>
    </citation>
    <scope>NUCLEOTIDE SEQUENCE</scope>
    <source>
        <tissue evidence="1">Shoot tissue taken approximately 20 cm above the soil surface</tissue>
    </source>
</reference>
<organism evidence="1">
    <name type="scientific">Arundo donax</name>
    <name type="common">Giant reed</name>
    <name type="synonym">Donax arundinaceus</name>
    <dbReference type="NCBI Taxonomy" id="35708"/>
    <lineage>
        <taxon>Eukaryota</taxon>
        <taxon>Viridiplantae</taxon>
        <taxon>Streptophyta</taxon>
        <taxon>Embryophyta</taxon>
        <taxon>Tracheophyta</taxon>
        <taxon>Spermatophyta</taxon>
        <taxon>Magnoliopsida</taxon>
        <taxon>Liliopsida</taxon>
        <taxon>Poales</taxon>
        <taxon>Poaceae</taxon>
        <taxon>PACMAD clade</taxon>
        <taxon>Arundinoideae</taxon>
        <taxon>Arundineae</taxon>
        <taxon>Arundo</taxon>
    </lineage>
</organism>
<reference evidence="1" key="2">
    <citation type="journal article" date="2015" name="Data Brief">
        <title>Shoot transcriptome of the giant reed, Arundo donax.</title>
        <authorList>
            <person name="Barrero R.A."/>
            <person name="Guerrero F.D."/>
            <person name="Moolhuijzen P."/>
            <person name="Goolsby J.A."/>
            <person name="Tidwell J."/>
            <person name="Bellgard S.E."/>
            <person name="Bellgard M.I."/>
        </authorList>
    </citation>
    <scope>NUCLEOTIDE SEQUENCE</scope>
    <source>
        <tissue evidence="1">Shoot tissue taken approximately 20 cm above the soil surface</tissue>
    </source>
</reference>
<protein>
    <submittedName>
        <fullName evidence="1">Uncharacterized protein</fullName>
    </submittedName>
</protein>
<dbReference type="EMBL" id="GBRH01238316">
    <property type="protein sequence ID" value="JAD59579.1"/>
    <property type="molecule type" value="Transcribed_RNA"/>
</dbReference>
<evidence type="ECO:0000313" key="1">
    <source>
        <dbReference type="EMBL" id="JAD59579.1"/>
    </source>
</evidence>
<sequence length="24" mass="2763">MVMLLFCLICVYQLLIQGLIHVAQ</sequence>
<proteinExistence type="predicted"/>